<dbReference type="Pfam" id="PF01596">
    <property type="entry name" value="Methyltransf_3"/>
    <property type="match status" value="1"/>
</dbReference>
<keyword evidence="1 4" id="KW-0489">Methyltransferase</keyword>
<comment type="caution">
    <text evidence="4">The sequence shown here is derived from an EMBL/GenBank/DDBJ whole genome shotgun (WGS) entry which is preliminary data.</text>
</comment>
<accession>A0ABT6RIL6</accession>
<keyword evidence="2 4" id="KW-0808">Transferase</keyword>
<dbReference type="GO" id="GO:0008168">
    <property type="term" value="F:methyltransferase activity"/>
    <property type="evidence" value="ECO:0007669"/>
    <property type="project" value="UniProtKB-KW"/>
</dbReference>
<sequence length="210" mass="23246">MELISSLVEAYADKFTSPEDEVMQGISAATQMHDHAHMLSGHVQGKFLELISRLVAPKYILEIGTFTGYSAVCLAKGLQQNGVLHTIELREEDAATAQKYFTEAGASNIQLHIGNAVEIIPTFTETFDIVFIDADKTGYLDYYKMVLPKVRKGGLIIADNVLFHGQVLEEPVKGKNAKAIQAFNEYIQQDASVQQVLLTIRDGLLFIVKK</sequence>
<reference evidence="4 5" key="1">
    <citation type="submission" date="2023-05" db="EMBL/GenBank/DDBJ databases">
        <title>Genome sequence of Pinibacter sp. MAH-24.</title>
        <authorList>
            <person name="Huq M.A."/>
        </authorList>
    </citation>
    <scope>NUCLEOTIDE SEQUENCE [LARGE SCALE GENOMIC DNA]</scope>
    <source>
        <strain evidence="4 5">MAH-24</strain>
    </source>
</reference>
<evidence type="ECO:0000313" key="4">
    <source>
        <dbReference type="EMBL" id="MDI3322266.1"/>
    </source>
</evidence>
<dbReference type="InterPro" id="IPR050362">
    <property type="entry name" value="Cation-dep_OMT"/>
</dbReference>
<name>A0ABT6RIL6_9BACT</name>
<gene>
    <name evidence="4" type="ORF">QJ048_20925</name>
</gene>
<dbReference type="EMBL" id="JASBRG010000007">
    <property type="protein sequence ID" value="MDI3322266.1"/>
    <property type="molecule type" value="Genomic_DNA"/>
</dbReference>
<dbReference type="RefSeq" id="WP_282336383.1">
    <property type="nucleotide sequence ID" value="NZ_JASBRG010000007.1"/>
</dbReference>
<evidence type="ECO:0000313" key="5">
    <source>
        <dbReference type="Proteomes" id="UP001226434"/>
    </source>
</evidence>
<dbReference type="InterPro" id="IPR002935">
    <property type="entry name" value="SAM_O-MeTrfase"/>
</dbReference>
<dbReference type="PROSITE" id="PS51682">
    <property type="entry name" value="SAM_OMT_I"/>
    <property type="match status" value="1"/>
</dbReference>
<dbReference type="PANTHER" id="PTHR10509">
    <property type="entry name" value="O-METHYLTRANSFERASE-RELATED"/>
    <property type="match status" value="1"/>
</dbReference>
<protein>
    <submittedName>
        <fullName evidence="4">O-methyltransferase</fullName>
        <ecNumber evidence="4">2.1.1.-</ecNumber>
    </submittedName>
</protein>
<evidence type="ECO:0000256" key="3">
    <source>
        <dbReference type="ARBA" id="ARBA00022691"/>
    </source>
</evidence>
<dbReference type="SUPFAM" id="SSF53335">
    <property type="entry name" value="S-adenosyl-L-methionine-dependent methyltransferases"/>
    <property type="match status" value="1"/>
</dbReference>
<keyword evidence="3" id="KW-0949">S-adenosyl-L-methionine</keyword>
<organism evidence="4 5">
    <name type="scientific">Pinibacter soli</name>
    <dbReference type="NCBI Taxonomy" id="3044211"/>
    <lineage>
        <taxon>Bacteria</taxon>
        <taxon>Pseudomonadati</taxon>
        <taxon>Bacteroidota</taxon>
        <taxon>Chitinophagia</taxon>
        <taxon>Chitinophagales</taxon>
        <taxon>Chitinophagaceae</taxon>
        <taxon>Pinibacter</taxon>
    </lineage>
</organism>
<dbReference type="Gene3D" id="3.40.50.150">
    <property type="entry name" value="Vaccinia Virus protein VP39"/>
    <property type="match status" value="1"/>
</dbReference>
<evidence type="ECO:0000256" key="1">
    <source>
        <dbReference type="ARBA" id="ARBA00022603"/>
    </source>
</evidence>
<dbReference type="EC" id="2.1.1.-" evidence="4"/>
<proteinExistence type="predicted"/>
<dbReference type="Proteomes" id="UP001226434">
    <property type="component" value="Unassembled WGS sequence"/>
</dbReference>
<dbReference type="CDD" id="cd02440">
    <property type="entry name" value="AdoMet_MTases"/>
    <property type="match status" value="1"/>
</dbReference>
<evidence type="ECO:0000256" key="2">
    <source>
        <dbReference type="ARBA" id="ARBA00022679"/>
    </source>
</evidence>
<dbReference type="InterPro" id="IPR029063">
    <property type="entry name" value="SAM-dependent_MTases_sf"/>
</dbReference>
<dbReference type="PANTHER" id="PTHR10509:SF14">
    <property type="entry name" value="CAFFEOYL-COA O-METHYLTRANSFERASE 3-RELATED"/>
    <property type="match status" value="1"/>
</dbReference>
<dbReference type="GO" id="GO:0032259">
    <property type="term" value="P:methylation"/>
    <property type="evidence" value="ECO:0007669"/>
    <property type="project" value="UniProtKB-KW"/>
</dbReference>
<keyword evidence="5" id="KW-1185">Reference proteome</keyword>